<reference evidence="2 3" key="1">
    <citation type="journal article" date="2017" name="Mol. Ecol.">
        <title>Comparative and population genomic landscape of Phellinus noxius: A hypervariable fungus causing root rot in trees.</title>
        <authorList>
            <person name="Chung C.L."/>
            <person name="Lee T.J."/>
            <person name="Akiba M."/>
            <person name="Lee H.H."/>
            <person name="Kuo T.H."/>
            <person name="Liu D."/>
            <person name="Ke H.M."/>
            <person name="Yokoi T."/>
            <person name="Roa M.B."/>
            <person name="Lu M.J."/>
            <person name="Chang Y.Y."/>
            <person name="Ann P.J."/>
            <person name="Tsai J.N."/>
            <person name="Chen C.Y."/>
            <person name="Tzean S.S."/>
            <person name="Ota Y."/>
            <person name="Hattori T."/>
            <person name="Sahashi N."/>
            <person name="Liou R.F."/>
            <person name="Kikuchi T."/>
            <person name="Tsai I.J."/>
        </authorList>
    </citation>
    <scope>NUCLEOTIDE SEQUENCE [LARGE SCALE GENOMIC DNA]</scope>
    <source>
        <strain evidence="2 3">FFPRI411160</strain>
    </source>
</reference>
<dbReference type="GO" id="GO:0005768">
    <property type="term" value="C:endosome"/>
    <property type="evidence" value="ECO:0007669"/>
    <property type="project" value="TreeGrafter"/>
</dbReference>
<dbReference type="PANTHER" id="PTHR28218">
    <property type="entry name" value="VPS4-ASSOCIATED PROTEIN 1"/>
    <property type="match status" value="1"/>
</dbReference>
<feature type="region of interest" description="Disordered" evidence="1">
    <location>
        <begin position="57"/>
        <end position="149"/>
    </location>
</feature>
<dbReference type="GO" id="GO:0007034">
    <property type="term" value="P:vacuolar transport"/>
    <property type="evidence" value="ECO:0007669"/>
    <property type="project" value="TreeGrafter"/>
</dbReference>
<protein>
    <submittedName>
        <fullName evidence="2">Uncharacterized protein</fullName>
    </submittedName>
</protein>
<evidence type="ECO:0000313" key="2">
    <source>
        <dbReference type="EMBL" id="PAV20522.1"/>
    </source>
</evidence>
<dbReference type="EMBL" id="NBII01000003">
    <property type="protein sequence ID" value="PAV20522.1"/>
    <property type="molecule type" value="Genomic_DNA"/>
</dbReference>
<sequence>MSFTNLYYKRAAGTEKSCYMCNRPTKTVLATKDSVDFFYVCDGHLSDQGFASLLVDSSSTPGAQKPALSEEEIQKVKEEYEARQKKRKEKEEREKKEKEKEKDRVAKDEKKDNIGNNEKDKGAEDNKVSATVQSPPPSGGSSPPTVVHQRYTLHREIFAMRLDIHKKRRQTAQAKNIAPRLPSAPRGNLG</sequence>
<proteinExistence type="predicted"/>
<evidence type="ECO:0000313" key="3">
    <source>
        <dbReference type="Proteomes" id="UP000217199"/>
    </source>
</evidence>
<dbReference type="InParanoid" id="A0A286ULU2"/>
<dbReference type="FunCoup" id="A0A286ULU2">
    <property type="interactions" value="23"/>
</dbReference>
<name>A0A286ULU2_9AGAM</name>
<dbReference type="PANTHER" id="PTHR28218:SF1">
    <property type="entry name" value="VPS4-ASSOCIATED PROTEIN 1"/>
    <property type="match status" value="1"/>
</dbReference>
<gene>
    <name evidence="2" type="ORF">PNOK_0314900</name>
</gene>
<keyword evidence="3" id="KW-1185">Reference proteome</keyword>
<feature type="region of interest" description="Disordered" evidence="1">
    <location>
        <begin position="166"/>
        <end position="190"/>
    </location>
</feature>
<feature type="compositionally biased region" description="Basic and acidic residues" evidence="1">
    <location>
        <begin position="72"/>
        <end position="127"/>
    </location>
</feature>
<dbReference type="AlphaFoldDB" id="A0A286ULU2"/>
<dbReference type="STRING" id="2282107.A0A286ULU2"/>
<dbReference type="InterPro" id="IPR013640">
    <property type="entry name" value="Vfa1"/>
</dbReference>
<dbReference type="OrthoDB" id="2158714at2759"/>
<evidence type="ECO:0000256" key="1">
    <source>
        <dbReference type="SAM" id="MobiDB-lite"/>
    </source>
</evidence>
<accession>A0A286ULU2</accession>
<dbReference type="Proteomes" id="UP000217199">
    <property type="component" value="Unassembled WGS sequence"/>
</dbReference>
<organism evidence="2 3">
    <name type="scientific">Pyrrhoderma noxium</name>
    <dbReference type="NCBI Taxonomy" id="2282107"/>
    <lineage>
        <taxon>Eukaryota</taxon>
        <taxon>Fungi</taxon>
        <taxon>Dikarya</taxon>
        <taxon>Basidiomycota</taxon>
        <taxon>Agaricomycotina</taxon>
        <taxon>Agaricomycetes</taxon>
        <taxon>Hymenochaetales</taxon>
        <taxon>Hymenochaetaceae</taxon>
        <taxon>Pyrrhoderma</taxon>
    </lineage>
</organism>
<dbReference type="Pfam" id="PF08432">
    <property type="entry name" value="Vfa1"/>
    <property type="match status" value="1"/>
</dbReference>
<comment type="caution">
    <text evidence="2">The sequence shown here is derived from an EMBL/GenBank/DDBJ whole genome shotgun (WGS) entry which is preliminary data.</text>
</comment>